<gene>
    <name evidence="5" type="ORF">D3880_08455</name>
</gene>
<evidence type="ECO:0000313" key="5">
    <source>
        <dbReference type="EMBL" id="AYC32407.1"/>
    </source>
</evidence>
<proteinExistence type="predicted"/>
<dbReference type="Gene3D" id="1.25.40.10">
    <property type="entry name" value="Tetratricopeptide repeat domain"/>
    <property type="match status" value="1"/>
</dbReference>
<dbReference type="InterPro" id="IPR059106">
    <property type="entry name" value="WHD_MalT"/>
</dbReference>
<dbReference type="InterPro" id="IPR016032">
    <property type="entry name" value="Sig_transdc_resp-reg_C-effctor"/>
</dbReference>
<organism evidence="5 6">
    <name type="scientific">Pseudomonas cavernae</name>
    <dbReference type="NCBI Taxonomy" id="2320867"/>
    <lineage>
        <taxon>Bacteria</taxon>
        <taxon>Pseudomonadati</taxon>
        <taxon>Pseudomonadota</taxon>
        <taxon>Gammaproteobacteria</taxon>
        <taxon>Pseudomonadales</taxon>
        <taxon>Pseudomonadaceae</taxon>
        <taxon>Pseudomonas</taxon>
    </lineage>
</organism>
<feature type="domain" description="HTH luxR-type" evidence="4">
    <location>
        <begin position="850"/>
        <end position="915"/>
    </location>
</feature>
<dbReference type="PROSITE" id="PS50043">
    <property type="entry name" value="HTH_LUXR_2"/>
    <property type="match status" value="1"/>
</dbReference>
<evidence type="ECO:0000256" key="1">
    <source>
        <dbReference type="ARBA" id="ARBA00023015"/>
    </source>
</evidence>
<dbReference type="PANTHER" id="PTHR44688:SF16">
    <property type="entry name" value="DNA-BINDING TRANSCRIPTIONAL ACTIVATOR DEVR_DOSR"/>
    <property type="match status" value="1"/>
</dbReference>
<dbReference type="PRINTS" id="PR00038">
    <property type="entry name" value="HTHLUXR"/>
</dbReference>
<keyword evidence="6" id="KW-1185">Reference proteome</keyword>
<evidence type="ECO:0000259" key="4">
    <source>
        <dbReference type="PROSITE" id="PS50043"/>
    </source>
</evidence>
<dbReference type="InterPro" id="IPR027417">
    <property type="entry name" value="P-loop_NTPase"/>
</dbReference>
<dbReference type="InterPro" id="IPR000792">
    <property type="entry name" value="Tscrpt_reg_LuxR_C"/>
</dbReference>
<accession>A0A385Z2P8</accession>
<dbReference type="SUPFAM" id="SSF46894">
    <property type="entry name" value="C-terminal effector domain of the bipartite response regulators"/>
    <property type="match status" value="1"/>
</dbReference>
<dbReference type="SUPFAM" id="SSF52540">
    <property type="entry name" value="P-loop containing nucleoside triphosphate hydrolases"/>
    <property type="match status" value="1"/>
</dbReference>
<dbReference type="GO" id="GO:0003677">
    <property type="term" value="F:DNA binding"/>
    <property type="evidence" value="ECO:0007669"/>
    <property type="project" value="UniProtKB-KW"/>
</dbReference>
<dbReference type="InterPro" id="IPR011990">
    <property type="entry name" value="TPR-like_helical_dom_sf"/>
</dbReference>
<dbReference type="InterPro" id="IPR041664">
    <property type="entry name" value="AAA_16"/>
</dbReference>
<dbReference type="Pfam" id="PF13191">
    <property type="entry name" value="AAA_16"/>
    <property type="match status" value="1"/>
</dbReference>
<keyword evidence="2" id="KW-0238">DNA-binding</keyword>
<dbReference type="GO" id="GO:0006355">
    <property type="term" value="P:regulation of DNA-templated transcription"/>
    <property type="evidence" value="ECO:0007669"/>
    <property type="project" value="InterPro"/>
</dbReference>
<keyword evidence="3" id="KW-0804">Transcription</keyword>
<dbReference type="CDD" id="cd06170">
    <property type="entry name" value="LuxR_C_like"/>
    <property type="match status" value="1"/>
</dbReference>
<reference evidence="6" key="1">
    <citation type="submission" date="2018-09" db="EMBL/GenBank/DDBJ databases">
        <authorList>
            <person name="Zhu H."/>
        </authorList>
    </citation>
    <scope>NUCLEOTIDE SEQUENCE [LARGE SCALE GENOMIC DNA]</scope>
    <source>
        <strain evidence="6">K2W31S-8</strain>
    </source>
</reference>
<dbReference type="KEGG" id="pcav:D3880_08455"/>
<evidence type="ECO:0000256" key="2">
    <source>
        <dbReference type="ARBA" id="ARBA00023125"/>
    </source>
</evidence>
<dbReference type="InterPro" id="IPR041617">
    <property type="entry name" value="TPR_MalT"/>
</dbReference>
<dbReference type="Pfam" id="PF00196">
    <property type="entry name" value="GerE"/>
    <property type="match status" value="1"/>
</dbReference>
<dbReference type="Proteomes" id="UP000265560">
    <property type="component" value="Chromosome"/>
</dbReference>
<dbReference type="SMART" id="SM00421">
    <property type="entry name" value="HTH_LUXR"/>
    <property type="match status" value="1"/>
</dbReference>
<dbReference type="AlphaFoldDB" id="A0A385Z2P8"/>
<evidence type="ECO:0000256" key="3">
    <source>
        <dbReference type="ARBA" id="ARBA00023163"/>
    </source>
</evidence>
<dbReference type="InterPro" id="IPR036388">
    <property type="entry name" value="WH-like_DNA-bd_sf"/>
</dbReference>
<dbReference type="Gene3D" id="1.10.10.10">
    <property type="entry name" value="Winged helix-like DNA-binding domain superfamily/Winged helix DNA-binding domain"/>
    <property type="match status" value="1"/>
</dbReference>
<evidence type="ECO:0000313" key="6">
    <source>
        <dbReference type="Proteomes" id="UP000265560"/>
    </source>
</evidence>
<dbReference type="EMBL" id="CP032419">
    <property type="protein sequence ID" value="AYC32407.1"/>
    <property type="molecule type" value="Genomic_DNA"/>
</dbReference>
<dbReference type="Gene3D" id="3.40.50.300">
    <property type="entry name" value="P-loop containing nucleotide triphosphate hydrolases"/>
    <property type="match status" value="1"/>
</dbReference>
<name>A0A385Z2P8_9PSED</name>
<keyword evidence="1" id="KW-0805">Transcription regulation</keyword>
<dbReference type="Pfam" id="PF25873">
    <property type="entry name" value="WHD_MalT"/>
    <property type="match status" value="1"/>
</dbReference>
<dbReference type="Pfam" id="PF17874">
    <property type="entry name" value="TPR_MalT"/>
    <property type="match status" value="1"/>
</dbReference>
<sequence length="918" mass="102670">MRFNRRTDSSRRGSAYTETDVVESGMQMNRSPLLISTKFTPPRIGSHSILREQLLERLNDARNSRLFLVTGGAGFGKTTLVAQWRQSLIQSGATVAWLSLSADENQLEPFCANLVGALQQAGVTLEGAMLLGEEVSEDERRIFLSLLVNSLARVTGDLYLIVDDFQHATNPRIGQLMQGLIERAPQNLHITLASRAAPALLLGRWRAMGELCEIDGAELSFSFREAYAYLRSHLDPGIDVDVARALHDKTDGWPIGLQLLAISLKANPRRKLSVSALQPNRQELGAYLAEDVLAELPPALLNFLQKISILLRFNATVATQVTGVVDAEAQIQAIEARNLFLQPVEGPGELQWFRLHPMFSEFLAEQLVASGYDTRALHLRATRWFEEAGLVGEAARHALLTEDVDYLVDLLERIRPPLKSISHLSEFMRWLDRVPLEKLIRHPELFLIGIWSNVLTLRTDKAERWLEVLEKARTTPPRGTELSLLKAAIANQRDDASECRQWLEPLAEQPLGNPFLEQVFASLYIGCLGTMGLYNDVRRYFNSPQARPLRGSVHEMALIAVNSVAQVALFEGNVLEVVRLGTDLLTEAESAHGRRSVSACNCAAVLAAAYYELDRIDDAREVLANRLDILRFSVPELMINAALCFARLQYLQESPRSALEFLRQREEHFRLLGFDRGVANMLAEQVRLVLADGDWRHAESLQVALDDLHKRHQEPGPRSAEITVLATFSLARVAMSRRQPELALQVLAGLDALIGEYQRGIWRVRLELLRCLALDQLGRDIEATESLRNAVFSGYRLGLLRTFFDEGKVLSGLLQGLECADNPELDAYLDQLKQSAGMATVDSDVATHVAIDGDLSLTKRELEILALLEQSMSNKRIALALNLSLQTVKWNLRNIFAKLGVSSRYDAIIIARKRMKRS</sequence>
<dbReference type="OrthoDB" id="1123107at2"/>
<protein>
    <submittedName>
        <fullName evidence="5">Plasmid partition protein</fullName>
    </submittedName>
</protein>
<dbReference type="PANTHER" id="PTHR44688">
    <property type="entry name" value="DNA-BINDING TRANSCRIPTIONAL ACTIVATOR DEVR_DOSR"/>
    <property type="match status" value="1"/>
</dbReference>